<dbReference type="AlphaFoldDB" id="A0AAU7JGJ0"/>
<dbReference type="InterPro" id="IPR013078">
    <property type="entry name" value="His_Pase_superF_clade-1"/>
</dbReference>
<dbReference type="SUPFAM" id="SSF53254">
    <property type="entry name" value="Phosphoglycerate mutase-like"/>
    <property type="match status" value="1"/>
</dbReference>
<dbReference type="Gene3D" id="3.40.50.1240">
    <property type="entry name" value="Phosphoglycerate mutase-like"/>
    <property type="match status" value="1"/>
</dbReference>
<sequence>MSTVYYVSHPQVRVDPAVPVPRWSLSPLGRERLAAVAGRPWVAALKAIISSDEAKAVESAMMLAEASGAPVSVMEGLHENDRSATGFLPPPEFEATADAFFARPTHSVRGWERAVDAQARVLAAARRALEAAPAGDVALAGHGGVGTLLTCALSSLPIDRRFDQPPNGGGNVFAFDRSTLRVLHRWRPLEDARIGEPE</sequence>
<protein>
    <submittedName>
        <fullName evidence="1">Histidine phosphatase family protein</fullName>
    </submittedName>
</protein>
<organism evidence="1">
    <name type="scientific">Alsobacter sp. KACC 23698</name>
    <dbReference type="NCBI Taxonomy" id="3149229"/>
    <lineage>
        <taxon>Bacteria</taxon>
        <taxon>Pseudomonadati</taxon>
        <taxon>Pseudomonadota</taxon>
        <taxon>Alphaproteobacteria</taxon>
        <taxon>Hyphomicrobiales</taxon>
        <taxon>Alsobacteraceae</taxon>
        <taxon>Alsobacter</taxon>
    </lineage>
</organism>
<dbReference type="EMBL" id="CP157484">
    <property type="protein sequence ID" value="XBO39260.1"/>
    <property type="molecule type" value="Genomic_DNA"/>
</dbReference>
<name>A0AAU7JGJ0_9HYPH</name>
<dbReference type="RefSeq" id="WP_406856099.1">
    <property type="nucleotide sequence ID" value="NZ_CP157484.1"/>
</dbReference>
<accession>A0AAU7JGJ0</accession>
<dbReference type="Pfam" id="PF00300">
    <property type="entry name" value="His_Phos_1"/>
    <property type="match status" value="1"/>
</dbReference>
<evidence type="ECO:0000313" key="1">
    <source>
        <dbReference type="EMBL" id="XBO39260.1"/>
    </source>
</evidence>
<gene>
    <name evidence="1" type="ORF">ABEG18_00265</name>
</gene>
<reference evidence="1" key="1">
    <citation type="submission" date="2024-05" db="EMBL/GenBank/DDBJ databases">
        <authorList>
            <person name="Kim S."/>
            <person name="Heo J."/>
            <person name="Choi H."/>
            <person name="Choi Y."/>
            <person name="Kwon S.-W."/>
            <person name="Kim Y."/>
        </authorList>
    </citation>
    <scope>NUCLEOTIDE SEQUENCE</scope>
    <source>
        <strain evidence="1">KACC 23698</strain>
    </source>
</reference>
<dbReference type="InterPro" id="IPR029033">
    <property type="entry name" value="His_PPase_superfam"/>
</dbReference>
<proteinExistence type="predicted"/>